<evidence type="ECO:0000256" key="5">
    <source>
        <dbReference type="ARBA" id="ARBA00022573"/>
    </source>
</evidence>
<comment type="catalytic activity">
    <reaction evidence="9">
        <text>O-phospho-L-threonine + H(+) = (R)-1-aminopropan-2-yl phosphate + CO2</text>
        <dbReference type="Rhea" id="RHEA:11492"/>
        <dbReference type="ChEBI" id="CHEBI:15378"/>
        <dbReference type="ChEBI" id="CHEBI:16526"/>
        <dbReference type="ChEBI" id="CHEBI:58563"/>
        <dbReference type="ChEBI" id="CHEBI:58675"/>
        <dbReference type="EC" id="4.1.1.81"/>
    </reaction>
</comment>
<dbReference type="PANTHER" id="PTHR42885:SF1">
    <property type="entry name" value="THREONINE-PHOSPHATE DECARBOXYLASE"/>
    <property type="match status" value="1"/>
</dbReference>
<keyword evidence="12" id="KW-1185">Reference proteome</keyword>
<dbReference type="PANTHER" id="PTHR42885">
    <property type="entry name" value="HISTIDINOL-PHOSPHATE AMINOTRANSFERASE-RELATED"/>
    <property type="match status" value="1"/>
</dbReference>
<dbReference type="Gene3D" id="3.40.640.10">
    <property type="entry name" value="Type I PLP-dependent aspartate aminotransferase-like (Major domain)"/>
    <property type="match status" value="1"/>
</dbReference>
<evidence type="ECO:0000259" key="10">
    <source>
        <dbReference type="Pfam" id="PF00155"/>
    </source>
</evidence>
<gene>
    <name evidence="11" type="primary">cobC</name>
    <name evidence="11" type="ORF">SS37A_04670</name>
</gene>
<evidence type="ECO:0000256" key="1">
    <source>
        <dbReference type="ARBA" id="ARBA00001933"/>
    </source>
</evidence>
<sequence>MSAHAPLSSPIAHGGRLDAARRAFPHAPEPWIDLSTGINPNPYLLPVIAPEAWMRLPDEAAFANLDVAARAAYRAPQDSAIVAGAGAQAFIQLLPRVFPAHRVGVLGFTYAEHGACWAANGAKVETVATIEALMGFDVAVIVNPNNPDGRILLPRDLGPLAQEMTRKGGLLVIDESFMDFTPEHSATSLALLEGVVVLRSFGKAYGLAGVRLGFALCAPARAAILRAALGPWAVSGPALAIGAEALADVRWRAAAAAGCAAEAERLDAALARAGFELLGGASLFRLVRHGKAQHWFLRLCEKGVLVRDFPERPIWLRFGLPGSEAAWARLNAALETG</sequence>
<evidence type="ECO:0000256" key="7">
    <source>
        <dbReference type="ARBA" id="ARBA00023239"/>
    </source>
</evidence>
<dbReference type="SUPFAM" id="SSF53383">
    <property type="entry name" value="PLP-dependent transferases"/>
    <property type="match status" value="1"/>
</dbReference>
<dbReference type="NCBIfam" id="TIGR01140">
    <property type="entry name" value="L_thr_O3P_dcar"/>
    <property type="match status" value="1"/>
</dbReference>
<dbReference type="CDD" id="cd00609">
    <property type="entry name" value="AAT_like"/>
    <property type="match status" value="1"/>
</dbReference>
<dbReference type="RefSeq" id="WP_281930204.1">
    <property type="nucleotide sequence ID" value="NZ_AP027142.1"/>
</dbReference>
<dbReference type="InterPro" id="IPR015422">
    <property type="entry name" value="PyrdxlP-dep_Trfase_small"/>
</dbReference>
<feature type="domain" description="Aminotransferase class I/classII large" evidence="10">
    <location>
        <begin position="77"/>
        <end position="323"/>
    </location>
</feature>
<evidence type="ECO:0000256" key="2">
    <source>
        <dbReference type="ARBA" id="ARBA00003444"/>
    </source>
</evidence>
<dbReference type="InterPro" id="IPR015421">
    <property type="entry name" value="PyrdxlP-dep_Trfase_major"/>
</dbReference>
<dbReference type="Gene3D" id="3.90.1150.10">
    <property type="entry name" value="Aspartate Aminotransferase, domain 1"/>
    <property type="match status" value="1"/>
</dbReference>
<dbReference type="InterPro" id="IPR015424">
    <property type="entry name" value="PyrdxlP-dep_Trfase"/>
</dbReference>
<organism evidence="11 12">
    <name type="scientific">Methylocystis iwaonis</name>
    <dbReference type="NCBI Taxonomy" id="2885079"/>
    <lineage>
        <taxon>Bacteria</taxon>
        <taxon>Pseudomonadati</taxon>
        <taxon>Pseudomonadota</taxon>
        <taxon>Alphaproteobacteria</taxon>
        <taxon>Hyphomicrobiales</taxon>
        <taxon>Methylocystaceae</taxon>
        <taxon>Methylocystis</taxon>
    </lineage>
</organism>
<comment type="cofactor">
    <cofactor evidence="1">
        <name>pyridoxal 5'-phosphate</name>
        <dbReference type="ChEBI" id="CHEBI:597326"/>
    </cofactor>
</comment>
<keyword evidence="5" id="KW-0169">Cobalamin biosynthesis</keyword>
<dbReference type="Proteomes" id="UP001317629">
    <property type="component" value="Chromosome"/>
</dbReference>
<dbReference type="EMBL" id="AP027142">
    <property type="protein sequence ID" value="BDV32938.1"/>
    <property type="molecule type" value="Genomic_DNA"/>
</dbReference>
<evidence type="ECO:0000256" key="6">
    <source>
        <dbReference type="ARBA" id="ARBA00022898"/>
    </source>
</evidence>
<keyword evidence="6" id="KW-0663">Pyridoxal phosphate</keyword>
<protein>
    <recommendedName>
        <fullName evidence="4">threonine-phosphate decarboxylase</fullName>
        <ecNumber evidence="4">4.1.1.81</ecNumber>
    </recommendedName>
    <alternativeName>
        <fullName evidence="8">L-threonine-O-3-phosphate decarboxylase</fullName>
    </alternativeName>
</protein>
<dbReference type="EC" id="4.1.1.81" evidence="4"/>
<evidence type="ECO:0000313" key="11">
    <source>
        <dbReference type="EMBL" id="BDV32938.1"/>
    </source>
</evidence>
<keyword evidence="7" id="KW-0456">Lyase</keyword>
<dbReference type="InterPro" id="IPR005860">
    <property type="entry name" value="CobD"/>
</dbReference>
<dbReference type="InterPro" id="IPR004839">
    <property type="entry name" value="Aminotransferase_I/II_large"/>
</dbReference>
<evidence type="ECO:0000256" key="3">
    <source>
        <dbReference type="ARBA" id="ARBA00004953"/>
    </source>
</evidence>
<reference evidence="11 12" key="1">
    <citation type="journal article" date="2023" name="Int. J. Syst. Evol. Microbiol.">
        <title>Methylocystis iwaonis sp. nov., a type II methane-oxidizing bacterium from surface soil of a rice paddy field in Japan, and emended description of the genus Methylocystis (ex Whittenbury et al. 1970) Bowman et al. 1993.</title>
        <authorList>
            <person name="Kaise H."/>
            <person name="Sawadogo J.B."/>
            <person name="Alam M.S."/>
            <person name="Ueno C."/>
            <person name="Dianou D."/>
            <person name="Shinjo R."/>
            <person name="Asakawa S."/>
        </authorList>
    </citation>
    <scope>NUCLEOTIDE SEQUENCE [LARGE SCALE GENOMIC DNA]</scope>
    <source>
        <strain evidence="11 12">SS37A-Re</strain>
    </source>
</reference>
<comment type="function">
    <text evidence="2">Decarboxylates L-threonine-O-3-phosphate to yield (R)-1-amino-2-propanol O-2-phosphate, the precursor for the linkage between the nucleotide loop and the corrin ring in cobalamin.</text>
</comment>
<accession>A0ABM8E530</accession>
<comment type="pathway">
    <text evidence="3">Cofactor biosynthesis; adenosylcobalamin biosynthesis.</text>
</comment>
<evidence type="ECO:0000256" key="8">
    <source>
        <dbReference type="ARBA" id="ARBA00029996"/>
    </source>
</evidence>
<dbReference type="Pfam" id="PF00155">
    <property type="entry name" value="Aminotran_1_2"/>
    <property type="match status" value="1"/>
</dbReference>
<evidence type="ECO:0000256" key="4">
    <source>
        <dbReference type="ARBA" id="ARBA00012285"/>
    </source>
</evidence>
<evidence type="ECO:0000313" key="12">
    <source>
        <dbReference type="Proteomes" id="UP001317629"/>
    </source>
</evidence>
<evidence type="ECO:0000256" key="9">
    <source>
        <dbReference type="ARBA" id="ARBA00048531"/>
    </source>
</evidence>
<name>A0ABM8E530_9HYPH</name>
<proteinExistence type="predicted"/>